<proteinExistence type="inferred from homology"/>
<feature type="transmembrane region" description="Helical" evidence="8">
    <location>
        <begin position="547"/>
        <end position="570"/>
    </location>
</feature>
<dbReference type="InterPro" id="IPR020846">
    <property type="entry name" value="MFS_dom"/>
</dbReference>
<evidence type="ECO:0000256" key="8">
    <source>
        <dbReference type="RuleBase" id="RU362056"/>
    </source>
</evidence>
<dbReference type="Pfam" id="PF03137">
    <property type="entry name" value="OATP"/>
    <property type="match status" value="1"/>
</dbReference>
<dbReference type="PANTHER" id="PTHR11388">
    <property type="entry name" value="ORGANIC ANION TRANSPORTER"/>
    <property type="match status" value="1"/>
</dbReference>
<dbReference type="GO" id="GO:0015125">
    <property type="term" value="F:bile acid transmembrane transporter activity"/>
    <property type="evidence" value="ECO:0007669"/>
    <property type="project" value="TreeGrafter"/>
</dbReference>
<evidence type="ECO:0000256" key="3">
    <source>
        <dbReference type="ARBA" id="ARBA00022475"/>
    </source>
</evidence>
<dbReference type="InterPro" id="IPR004156">
    <property type="entry name" value="OATP"/>
</dbReference>
<dbReference type="OMA" id="ECPRDSQ"/>
<dbReference type="GeneTree" id="ENSGT01150000286901"/>
<keyword evidence="6 8" id="KW-0472">Membrane</keyword>
<feature type="transmembrane region" description="Helical" evidence="8">
    <location>
        <begin position="638"/>
        <end position="660"/>
    </location>
</feature>
<feature type="compositionally biased region" description="Basic and acidic residues" evidence="9">
    <location>
        <begin position="1"/>
        <end position="14"/>
    </location>
</feature>
<feature type="compositionally biased region" description="Basic and acidic residues" evidence="9">
    <location>
        <begin position="666"/>
        <end position="686"/>
    </location>
</feature>
<feature type="region of interest" description="Disordered" evidence="9">
    <location>
        <begin position="666"/>
        <end position="705"/>
    </location>
</feature>
<evidence type="ECO:0000313" key="13">
    <source>
        <dbReference type="Proteomes" id="UP000694421"/>
    </source>
</evidence>
<feature type="transmembrane region" description="Helical" evidence="8">
    <location>
        <begin position="351"/>
        <end position="370"/>
    </location>
</feature>
<evidence type="ECO:0000259" key="11">
    <source>
        <dbReference type="PROSITE" id="PS51465"/>
    </source>
</evidence>
<keyword evidence="5 8" id="KW-1133">Transmembrane helix</keyword>
<keyword evidence="3" id="KW-1003">Cell membrane</keyword>
<name>A0A8D0BFS5_SALMN</name>
<keyword evidence="7" id="KW-1015">Disulfide bond</keyword>
<keyword evidence="8" id="KW-0406">Ion transport</keyword>
<dbReference type="AlphaFoldDB" id="A0A8D0BFS5"/>
<dbReference type="Pfam" id="PF07648">
    <property type="entry name" value="Kazal_2"/>
    <property type="match status" value="1"/>
</dbReference>
<dbReference type="GO" id="GO:0043252">
    <property type="term" value="P:sodium-independent organic anion transport"/>
    <property type="evidence" value="ECO:0007669"/>
    <property type="project" value="TreeGrafter"/>
</dbReference>
<feature type="transmembrane region" description="Helical" evidence="8">
    <location>
        <begin position="582"/>
        <end position="604"/>
    </location>
</feature>
<evidence type="ECO:0000256" key="9">
    <source>
        <dbReference type="SAM" id="MobiDB-lite"/>
    </source>
</evidence>
<comment type="subcellular location">
    <subcellularLocation>
        <location evidence="1 8">Cell membrane</location>
        <topology evidence="1 8">Multi-pass membrane protein</topology>
    </subcellularLocation>
</comment>
<evidence type="ECO:0000259" key="10">
    <source>
        <dbReference type="PROSITE" id="PS50850"/>
    </source>
</evidence>
<feature type="transmembrane region" description="Helical" evidence="8">
    <location>
        <begin position="423"/>
        <end position="442"/>
    </location>
</feature>
<dbReference type="SUPFAM" id="SSF100895">
    <property type="entry name" value="Kazal-type serine protease inhibitors"/>
    <property type="match status" value="1"/>
</dbReference>
<feature type="transmembrane region" description="Helical" evidence="8">
    <location>
        <begin position="269"/>
        <end position="292"/>
    </location>
</feature>
<evidence type="ECO:0000256" key="1">
    <source>
        <dbReference type="ARBA" id="ARBA00004651"/>
    </source>
</evidence>
<dbReference type="GO" id="GO:0015347">
    <property type="term" value="F:sodium-independent organic anion transmembrane transporter activity"/>
    <property type="evidence" value="ECO:0007669"/>
    <property type="project" value="TreeGrafter"/>
</dbReference>
<feature type="domain" description="Kazal-like" evidence="11">
    <location>
        <begin position="466"/>
        <end position="521"/>
    </location>
</feature>
<feature type="transmembrane region" description="Helical" evidence="8">
    <location>
        <begin position="47"/>
        <end position="66"/>
    </location>
</feature>
<feature type="domain" description="Major facilitator superfamily (MFS) profile" evidence="10">
    <location>
        <begin position="48"/>
        <end position="665"/>
    </location>
</feature>
<dbReference type="Gene3D" id="1.20.1250.20">
    <property type="entry name" value="MFS general substrate transporter like domains"/>
    <property type="match status" value="1"/>
</dbReference>
<organism evidence="12 13">
    <name type="scientific">Salvator merianae</name>
    <name type="common">Argentine black and white tegu</name>
    <name type="synonym">Tupinambis merianae</name>
    <dbReference type="NCBI Taxonomy" id="96440"/>
    <lineage>
        <taxon>Eukaryota</taxon>
        <taxon>Metazoa</taxon>
        <taxon>Chordata</taxon>
        <taxon>Craniata</taxon>
        <taxon>Vertebrata</taxon>
        <taxon>Euteleostomi</taxon>
        <taxon>Lepidosauria</taxon>
        <taxon>Squamata</taxon>
        <taxon>Bifurcata</taxon>
        <taxon>Unidentata</taxon>
        <taxon>Episquamata</taxon>
        <taxon>Laterata</taxon>
        <taxon>Teiioidea</taxon>
        <taxon>Teiidae</taxon>
        <taxon>Salvator</taxon>
    </lineage>
</organism>
<comment type="caution">
    <text evidence="8">Lacks conserved residue(s) required for the propagation of feature annotation.</text>
</comment>
<evidence type="ECO:0000256" key="5">
    <source>
        <dbReference type="ARBA" id="ARBA00022989"/>
    </source>
</evidence>
<sequence length="705" mass="77349">MTSEDNDSKADNRSTLEASLMDPALESEGNRKSSAKSKTSCCSGLKAFLAALAFTYFSKVFSAAIMKSSFTQLERRFDISSSTAGFMDVGFEIGNLLTIAFVSYFGAKFHRPRVIALGCFVMSLGSFLAAMPHFVMGPYKYDTLTKVSSNSTSSISPCSANQTASEVKKMFGPDCEKEITSNAWIYVFMGNLLRGIGETPVTPLGISYLDDFSREEDAPFYIGCLHTIGMIGPIAGFLLGSQLAKLYVDIGFVDLGTVTITPTDSRWVGAWWMGFLMSGVFNLISGIPFCFLPKSLVKEDKNPSVKTKMDKEEIHSDENHVEKPEIHLEDSCMGKMKGFFASLKKVLGNRVYLVLLCVSVLQFNSFIGYITFNRKYIEQQYGLPASRSNFIVGVVVLPATCLGIFLGGFIMKKYKLDIIATTKMAFTGSFVAFLVSLLYLTVGCENHTVAGLTVAYNGQPVAGNAAPLIAACNANCTCAVDQWDPVCGNNGITYVSACFAGCKDTTGFRREMVFHNCSCIEEMDSGMKNSSAVLGECRKSDECQNNFIYFIVIKLISLFIYALGGTPFYMIVIRCVHKDVKALAVGLYMLAMRTLAGIPSPVYFGALIDTACMKWARKSCGQRGACMFYDSKKFRLSLFGLMFGIRLPSYLLGIVFFLLVKKRFGGKEAADTENKKEETPFNDEAKSNGPEPSAALSHEERDTHV</sequence>
<dbReference type="InterPro" id="IPR036058">
    <property type="entry name" value="Kazal_dom_sf"/>
</dbReference>
<reference evidence="12" key="1">
    <citation type="submission" date="2025-08" db="UniProtKB">
        <authorList>
            <consortium name="Ensembl"/>
        </authorList>
    </citation>
    <scope>IDENTIFICATION</scope>
</reference>
<dbReference type="Proteomes" id="UP000694421">
    <property type="component" value="Unplaced"/>
</dbReference>
<feature type="region of interest" description="Disordered" evidence="9">
    <location>
        <begin position="1"/>
        <end position="38"/>
    </location>
</feature>
<evidence type="ECO:0000256" key="6">
    <source>
        <dbReference type="ARBA" id="ARBA00023136"/>
    </source>
</evidence>
<keyword evidence="4 8" id="KW-0812">Transmembrane</keyword>
<keyword evidence="13" id="KW-1185">Reference proteome</keyword>
<protein>
    <recommendedName>
        <fullName evidence="8">Solute carrier organic anion transporter family member</fullName>
    </recommendedName>
</protein>
<evidence type="ECO:0000256" key="4">
    <source>
        <dbReference type="ARBA" id="ARBA00022692"/>
    </source>
</evidence>
<dbReference type="Ensembl" id="ENSSMRT00000009264.1">
    <property type="protein sequence ID" value="ENSSMRP00000007933.1"/>
    <property type="gene ID" value="ENSSMRG00000006356.1"/>
</dbReference>
<evidence type="ECO:0000256" key="7">
    <source>
        <dbReference type="ARBA" id="ARBA00023157"/>
    </source>
</evidence>
<dbReference type="PROSITE" id="PS51465">
    <property type="entry name" value="KAZAL_2"/>
    <property type="match status" value="1"/>
</dbReference>
<dbReference type="InterPro" id="IPR002350">
    <property type="entry name" value="Kazal_dom"/>
</dbReference>
<feature type="transmembrane region" description="Helical" evidence="8">
    <location>
        <begin position="390"/>
        <end position="411"/>
    </location>
</feature>
<keyword evidence="8" id="KW-0813">Transport</keyword>
<dbReference type="GO" id="GO:0006811">
    <property type="term" value="P:monoatomic ion transport"/>
    <property type="evidence" value="ECO:0007669"/>
    <property type="project" value="UniProtKB-KW"/>
</dbReference>
<dbReference type="InterPro" id="IPR036259">
    <property type="entry name" value="MFS_trans_sf"/>
</dbReference>
<reference evidence="12" key="2">
    <citation type="submission" date="2025-09" db="UniProtKB">
        <authorList>
            <consortium name="Ensembl"/>
        </authorList>
    </citation>
    <scope>IDENTIFICATION</scope>
</reference>
<feature type="transmembrane region" description="Helical" evidence="8">
    <location>
        <begin position="114"/>
        <end position="135"/>
    </location>
</feature>
<dbReference type="GO" id="GO:0016323">
    <property type="term" value="C:basolateral plasma membrane"/>
    <property type="evidence" value="ECO:0007669"/>
    <property type="project" value="TreeGrafter"/>
</dbReference>
<dbReference type="PROSITE" id="PS50850">
    <property type="entry name" value="MFS"/>
    <property type="match status" value="1"/>
</dbReference>
<accession>A0A8D0BFS5</accession>
<evidence type="ECO:0000313" key="12">
    <source>
        <dbReference type="Ensembl" id="ENSSMRP00000007933.1"/>
    </source>
</evidence>
<evidence type="ECO:0000256" key="2">
    <source>
        <dbReference type="ARBA" id="ARBA00009657"/>
    </source>
</evidence>
<feature type="transmembrane region" description="Helical" evidence="8">
    <location>
        <begin position="86"/>
        <end position="107"/>
    </location>
</feature>
<dbReference type="SUPFAM" id="SSF103473">
    <property type="entry name" value="MFS general substrate transporter"/>
    <property type="match status" value="2"/>
</dbReference>
<dbReference type="NCBIfam" id="TIGR00805">
    <property type="entry name" value="oat"/>
    <property type="match status" value="1"/>
</dbReference>
<feature type="transmembrane region" description="Helical" evidence="8">
    <location>
        <begin position="218"/>
        <end position="239"/>
    </location>
</feature>
<dbReference type="PANTHER" id="PTHR11388:SF89">
    <property type="entry name" value="SOLUTE CARRIER ORGANIC ANION TRANSPORTER FAMILY MEMBER 1B3"/>
    <property type="match status" value="1"/>
</dbReference>
<comment type="similarity">
    <text evidence="2 8">Belongs to the organo anion transporter (TC 2.A.60) family.</text>
</comment>